<dbReference type="EMBL" id="AP022579">
    <property type="protein sequence ID" value="BBX93029.1"/>
    <property type="molecule type" value="Genomic_DNA"/>
</dbReference>
<protein>
    <submittedName>
        <fullName evidence="1">Uncharacterized protein</fullName>
    </submittedName>
</protein>
<reference evidence="1 2" key="1">
    <citation type="journal article" date="2019" name="Emerg. Microbes Infect.">
        <title>Comprehensive subspecies identification of 175 nontuberculous mycobacteria species based on 7547 genomic profiles.</title>
        <authorList>
            <person name="Matsumoto Y."/>
            <person name="Kinjo T."/>
            <person name="Motooka D."/>
            <person name="Nabeya D."/>
            <person name="Jung N."/>
            <person name="Uechi K."/>
            <person name="Horii T."/>
            <person name="Iida T."/>
            <person name="Fujita J."/>
            <person name="Nakamura S."/>
        </authorList>
    </citation>
    <scope>NUCLEOTIDE SEQUENCE [LARGE SCALE GENOMIC DNA]</scope>
    <source>
        <strain evidence="1 2">JCM 15653</strain>
    </source>
</reference>
<organism evidence="1 2">
    <name type="scientific">Mycolicibacterium boenickei</name>
    <dbReference type="NCBI Taxonomy" id="146017"/>
    <lineage>
        <taxon>Bacteria</taxon>
        <taxon>Bacillati</taxon>
        <taxon>Actinomycetota</taxon>
        <taxon>Actinomycetes</taxon>
        <taxon>Mycobacteriales</taxon>
        <taxon>Mycobacteriaceae</taxon>
        <taxon>Mycolicibacterium</taxon>
    </lineage>
</organism>
<evidence type="ECO:0000313" key="2">
    <source>
        <dbReference type="Proteomes" id="UP000466683"/>
    </source>
</evidence>
<dbReference type="Proteomes" id="UP000466683">
    <property type="component" value="Chromosome"/>
</dbReference>
<name>A0ABN5ZJI5_9MYCO</name>
<evidence type="ECO:0000313" key="1">
    <source>
        <dbReference type="EMBL" id="BBX93029.1"/>
    </source>
</evidence>
<sequence length="134" mass="15015">MPDSEFNDPTLIFGPEVSTQEAAFAASVSLARLPQPARSRLVAAIKLPAASADRRNGARPGTRIGDLSLELQRFSADRCQRRCKRLNALCGRRIGTLERRCYWEMSVCDKQINLKLDRVGLPLARRRDTHSSHL</sequence>
<proteinExistence type="predicted"/>
<gene>
    <name evidence="1" type="ORF">MBOE_46780</name>
</gene>
<keyword evidence="2" id="KW-1185">Reference proteome</keyword>
<accession>A0ABN5ZJI5</accession>